<dbReference type="Proteomes" id="UP001238467">
    <property type="component" value="Unassembled WGS sequence"/>
</dbReference>
<proteinExistence type="predicted"/>
<evidence type="ECO:0000256" key="1">
    <source>
        <dbReference type="SAM" id="MobiDB-lite"/>
    </source>
</evidence>
<evidence type="ECO:0000313" key="3">
    <source>
        <dbReference type="Proteomes" id="UP001238467"/>
    </source>
</evidence>
<dbReference type="RefSeq" id="WP_378285793.1">
    <property type="nucleotide sequence ID" value="NZ_JBHUCR010000001.1"/>
</dbReference>
<evidence type="ECO:0000313" key="2">
    <source>
        <dbReference type="EMBL" id="MDQ0346068.1"/>
    </source>
</evidence>
<organism evidence="2 3">
    <name type="scientific">Ancylobacter vacuolatus</name>
    <dbReference type="NCBI Taxonomy" id="223389"/>
    <lineage>
        <taxon>Bacteria</taxon>
        <taxon>Pseudomonadati</taxon>
        <taxon>Pseudomonadota</taxon>
        <taxon>Alphaproteobacteria</taxon>
        <taxon>Hyphomicrobiales</taxon>
        <taxon>Xanthobacteraceae</taxon>
        <taxon>Ancylobacter</taxon>
    </lineage>
</organism>
<protein>
    <submittedName>
        <fullName evidence="2">Uncharacterized protein</fullName>
    </submittedName>
</protein>
<feature type="region of interest" description="Disordered" evidence="1">
    <location>
        <begin position="58"/>
        <end position="90"/>
    </location>
</feature>
<gene>
    <name evidence="2" type="ORF">J2S76_000469</name>
</gene>
<dbReference type="EMBL" id="JAUSUH010000001">
    <property type="protein sequence ID" value="MDQ0346068.1"/>
    <property type="molecule type" value="Genomic_DNA"/>
</dbReference>
<accession>A0ABU0DCC5</accession>
<sequence>MPKAAIRIVCTLRGVIDSSGGRLAAEQLDRAEPRGIHPQGARGGVAGLQRNGEFRAELDQGEDAQHQDQARRAAVGRSRRTGGLCPVIAA</sequence>
<name>A0ABU0DCC5_9HYPH</name>
<reference evidence="2 3" key="1">
    <citation type="submission" date="2023-07" db="EMBL/GenBank/DDBJ databases">
        <title>Genomic Encyclopedia of Type Strains, Phase IV (KMG-IV): sequencing the most valuable type-strain genomes for metagenomic binning, comparative biology and taxonomic classification.</title>
        <authorList>
            <person name="Goeker M."/>
        </authorList>
    </citation>
    <scope>NUCLEOTIDE SEQUENCE [LARGE SCALE GENOMIC DNA]</scope>
    <source>
        <strain evidence="2 3">DSM 1277</strain>
    </source>
</reference>
<keyword evidence="3" id="KW-1185">Reference proteome</keyword>
<feature type="compositionally biased region" description="Basic and acidic residues" evidence="1">
    <location>
        <begin position="58"/>
        <end position="71"/>
    </location>
</feature>
<comment type="caution">
    <text evidence="2">The sequence shown here is derived from an EMBL/GenBank/DDBJ whole genome shotgun (WGS) entry which is preliminary data.</text>
</comment>